<dbReference type="GO" id="GO:0003677">
    <property type="term" value="F:DNA binding"/>
    <property type="evidence" value="ECO:0007669"/>
    <property type="project" value="UniProtKB-UniRule"/>
</dbReference>
<evidence type="ECO:0000256" key="4">
    <source>
        <dbReference type="ARBA" id="ARBA00023172"/>
    </source>
</evidence>
<dbReference type="AlphaFoldDB" id="A0A4R3V996"/>
<dbReference type="Pfam" id="PF13356">
    <property type="entry name" value="Arm-DNA-bind_3"/>
    <property type="match status" value="1"/>
</dbReference>
<keyword evidence="9" id="KW-1185">Reference proteome</keyword>
<evidence type="ECO:0000259" key="6">
    <source>
        <dbReference type="PROSITE" id="PS51898"/>
    </source>
</evidence>
<evidence type="ECO:0000256" key="3">
    <source>
        <dbReference type="ARBA" id="ARBA00023125"/>
    </source>
</evidence>
<dbReference type="GO" id="GO:0015074">
    <property type="term" value="P:DNA integration"/>
    <property type="evidence" value="ECO:0007669"/>
    <property type="project" value="UniProtKB-KW"/>
</dbReference>
<dbReference type="GO" id="GO:0006310">
    <property type="term" value="P:DNA recombination"/>
    <property type="evidence" value="ECO:0007669"/>
    <property type="project" value="UniProtKB-KW"/>
</dbReference>
<dbReference type="CDD" id="cd00801">
    <property type="entry name" value="INT_P4_C"/>
    <property type="match status" value="1"/>
</dbReference>
<dbReference type="PROSITE" id="PS51900">
    <property type="entry name" value="CB"/>
    <property type="match status" value="1"/>
</dbReference>
<accession>A0A4R3V996</accession>
<keyword evidence="4" id="KW-0233">DNA recombination</keyword>
<dbReference type="SUPFAM" id="SSF56349">
    <property type="entry name" value="DNA breaking-rejoining enzymes"/>
    <property type="match status" value="1"/>
</dbReference>
<sequence>MAILAKLTDFACKQAKAGDKVRRITDGGGLYLLIEPKGSKYWRFDYRFHGRRQTLALGTYPEVSLLRARELHLQARNLLAKGVDPMQQRKVDKVRSALSTQNSFQAVSDEYLAKKKLIWSASHYSKVSSRLKRDIYPWLGSLPISEIREPELLAVLNRIEGRGVIETAHRARENCGQVFRYAIQTGRATHNPTINLRGALQTVKAKHFAAITDPSDFARLLHGMYSYRGELVTRCILRLSALLFQRPSELRLARWREFDLDGNKWGAPMWEIPAEREGQQGDTKISLTGWESHLVPLPRQAVEILKILKPVTGDSGMVFQSPIKPRQPISNNTPMAAIKKLGFQGQMTVHGFRASARTMAAELLRVDPELLELQISHKVSDSLGRAYNRTTWLKERVALMQKWADYLDMLAAGDNVIPLRRTVNA</sequence>
<protein>
    <submittedName>
        <fullName evidence="8">Uncharacterized protein DUF4102</fullName>
    </submittedName>
</protein>
<dbReference type="EMBL" id="SMBX01000003">
    <property type="protein sequence ID" value="TCV00541.1"/>
    <property type="molecule type" value="Genomic_DNA"/>
</dbReference>
<dbReference type="RefSeq" id="WP_165972539.1">
    <property type="nucleotide sequence ID" value="NZ_JBHRVM010000001.1"/>
</dbReference>
<feature type="domain" description="Core-binding (CB)" evidence="7">
    <location>
        <begin position="102"/>
        <end position="183"/>
    </location>
</feature>
<evidence type="ECO:0000256" key="5">
    <source>
        <dbReference type="PROSITE-ProRule" id="PRU01248"/>
    </source>
</evidence>
<organism evidence="8 9">
    <name type="scientific">Paracandidimonas soli</name>
    <dbReference type="NCBI Taxonomy" id="1917182"/>
    <lineage>
        <taxon>Bacteria</taxon>
        <taxon>Pseudomonadati</taxon>
        <taxon>Pseudomonadota</taxon>
        <taxon>Betaproteobacteria</taxon>
        <taxon>Burkholderiales</taxon>
        <taxon>Alcaligenaceae</taxon>
        <taxon>Paracandidimonas</taxon>
    </lineage>
</organism>
<evidence type="ECO:0000313" key="8">
    <source>
        <dbReference type="EMBL" id="TCV00541.1"/>
    </source>
</evidence>
<dbReference type="InterPro" id="IPR050808">
    <property type="entry name" value="Phage_Integrase"/>
</dbReference>
<dbReference type="InterPro" id="IPR010998">
    <property type="entry name" value="Integrase_recombinase_N"/>
</dbReference>
<dbReference type="Gene3D" id="1.10.443.10">
    <property type="entry name" value="Intergrase catalytic core"/>
    <property type="match status" value="1"/>
</dbReference>
<keyword evidence="2" id="KW-0229">DNA integration</keyword>
<dbReference type="PANTHER" id="PTHR30629">
    <property type="entry name" value="PROPHAGE INTEGRASE"/>
    <property type="match status" value="1"/>
</dbReference>
<dbReference type="InterPro" id="IPR038488">
    <property type="entry name" value="Integrase_DNA-bd_sf"/>
</dbReference>
<dbReference type="InterPro" id="IPR044068">
    <property type="entry name" value="CB"/>
</dbReference>
<dbReference type="InterPro" id="IPR025166">
    <property type="entry name" value="Integrase_DNA_bind_dom"/>
</dbReference>
<dbReference type="InterPro" id="IPR053876">
    <property type="entry name" value="Phage_int_M"/>
</dbReference>
<feature type="domain" description="Tyr recombinase" evidence="6">
    <location>
        <begin position="206"/>
        <end position="400"/>
    </location>
</feature>
<dbReference type="Gene3D" id="1.10.150.130">
    <property type="match status" value="1"/>
</dbReference>
<evidence type="ECO:0000259" key="7">
    <source>
        <dbReference type="PROSITE" id="PS51900"/>
    </source>
</evidence>
<gene>
    <name evidence="8" type="ORF">EV686_103121</name>
</gene>
<name>A0A4R3V996_9BURK</name>
<proteinExistence type="inferred from homology"/>
<dbReference type="Proteomes" id="UP000294692">
    <property type="component" value="Unassembled WGS sequence"/>
</dbReference>
<keyword evidence="3 5" id="KW-0238">DNA-binding</keyword>
<dbReference type="InterPro" id="IPR013762">
    <property type="entry name" value="Integrase-like_cat_sf"/>
</dbReference>
<dbReference type="PANTHER" id="PTHR30629:SF2">
    <property type="entry name" value="PROPHAGE INTEGRASE INTS-RELATED"/>
    <property type="match status" value="1"/>
</dbReference>
<evidence type="ECO:0000256" key="2">
    <source>
        <dbReference type="ARBA" id="ARBA00022908"/>
    </source>
</evidence>
<dbReference type="PROSITE" id="PS51898">
    <property type="entry name" value="TYR_RECOMBINASE"/>
    <property type="match status" value="1"/>
</dbReference>
<reference evidence="8 9" key="1">
    <citation type="submission" date="2019-03" db="EMBL/GenBank/DDBJ databases">
        <title>Genomic Encyclopedia of Type Strains, Phase IV (KMG-IV): sequencing the most valuable type-strain genomes for metagenomic binning, comparative biology and taxonomic classification.</title>
        <authorList>
            <person name="Goeker M."/>
        </authorList>
    </citation>
    <scope>NUCLEOTIDE SEQUENCE [LARGE SCALE GENOMIC DNA]</scope>
    <source>
        <strain evidence="8 9">DSM 100048</strain>
    </source>
</reference>
<evidence type="ECO:0000256" key="1">
    <source>
        <dbReference type="ARBA" id="ARBA00008857"/>
    </source>
</evidence>
<evidence type="ECO:0000313" key="9">
    <source>
        <dbReference type="Proteomes" id="UP000294692"/>
    </source>
</evidence>
<dbReference type="InterPro" id="IPR011010">
    <property type="entry name" value="DNA_brk_join_enz"/>
</dbReference>
<dbReference type="InterPro" id="IPR002104">
    <property type="entry name" value="Integrase_catalytic"/>
</dbReference>
<comment type="caution">
    <text evidence="8">The sequence shown here is derived from an EMBL/GenBank/DDBJ whole genome shotgun (WGS) entry which is preliminary data.</text>
</comment>
<dbReference type="Gene3D" id="3.30.160.390">
    <property type="entry name" value="Integrase, DNA-binding domain"/>
    <property type="match status" value="1"/>
</dbReference>
<dbReference type="Pfam" id="PF22022">
    <property type="entry name" value="Phage_int_M"/>
    <property type="match status" value="1"/>
</dbReference>
<comment type="similarity">
    <text evidence="1">Belongs to the 'phage' integrase family.</text>
</comment>